<dbReference type="HAMAP" id="MF_00508">
    <property type="entry name" value="Ribosomal_uS10"/>
    <property type="match status" value="1"/>
</dbReference>
<comment type="function">
    <text evidence="4">Involved in the binding of tRNA to the ribosomes.</text>
</comment>
<evidence type="ECO:0000256" key="3">
    <source>
        <dbReference type="ARBA" id="ARBA00023274"/>
    </source>
</evidence>
<dbReference type="FunFam" id="3.30.70.600:FF:000003">
    <property type="entry name" value="30S ribosomal protein S10"/>
    <property type="match status" value="1"/>
</dbReference>
<keyword evidence="3 4" id="KW-0687">Ribonucleoprotein</keyword>
<dbReference type="InterPro" id="IPR036838">
    <property type="entry name" value="Ribosomal_uS10_dom_sf"/>
</dbReference>
<dbReference type="GO" id="GO:0009507">
    <property type="term" value="C:chloroplast"/>
    <property type="evidence" value="ECO:0007669"/>
    <property type="project" value="UniProtKB-SubCell"/>
</dbReference>
<dbReference type="GO" id="GO:0003735">
    <property type="term" value="F:structural constituent of ribosome"/>
    <property type="evidence" value="ECO:0007669"/>
    <property type="project" value="InterPro"/>
</dbReference>
<name>A0A1Z1M7S8_9FLOR</name>
<comment type="similarity">
    <text evidence="1 4">Belongs to the universal ribosomal protein uS10 family.</text>
</comment>
<evidence type="ECO:0000256" key="1">
    <source>
        <dbReference type="ARBA" id="ARBA00007102"/>
    </source>
</evidence>
<evidence type="ECO:0000256" key="4">
    <source>
        <dbReference type="HAMAP-Rule" id="MF_00508"/>
    </source>
</evidence>
<geneLocation type="chloroplast" evidence="6"/>
<gene>
    <name evidence="4 6" type="primary">rps10</name>
</gene>
<dbReference type="NCBIfam" id="NF001861">
    <property type="entry name" value="PRK00596.1"/>
    <property type="match status" value="1"/>
</dbReference>
<comment type="subunit">
    <text evidence="4">Part of the 30S ribosomal subunit.</text>
</comment>
<dbReference type="PANTHER" id="PTHR11700">
    <property type="entry name" value="30S RIBOSOMAL PROTEIN S10 FAMILY MEMBER"/>
    <property type="match status" value="1"/>
</dbReference>
<dbReference type="RefSeq" id="YP_009393586.1">
    <property type="nucleotide sequence ID" value="NC_035268.1"/>
</dbReference>
<dbReference type="Pfam" id="PF00338">
    <property type="entry name" value="Ribosomal_S10"/>
    <property type="match status" value="1"/>
</dbReference>
<dbReference type="InterPro" id="IPR027486">
    <property type="entry name" value="Ribosomal_uS10_dom"/>
</dbReference>
<dbReference type="GO" id="GO:0000049">
    <property type="term" value="F:tRNA binding"/>
    <property type="evidence" value="ECO:0007669"/>
    <property type="project" value="UniProtKB-UniRule"/>
</dbReference>
<dbReference type="GO" id="GO:1990904">
    <property type="term" value="C:ribonucleoprotein complex"/>
    <property type="evidence" value="ECO:0007669"/>
    <property type="project" value="UniProtKB-KW"/>
</dbReference>
<evidence type="ECO:0000313" key="6">
    <source>
        <dbReference type="EMBL" id="ARW62148.1"/>
    </source>
</evidence>
<dbReference type="InterPro" id="IPR001848">
    <property type="entry name" value="Ribosomal_uS10"/>
</dbReference>
<evidence type="ECO:0000259" key="5">
    <source>
        <dbReference type="SMART" id="SM01403"/>
    </source>
</evidence>
<dbReference type="Gene3D" id="3.30.70.600">
    <property type="entry name" value="Ribosomal protein S10 domain"/>
    <property type="match status" value="1"/>
</dbReference>
<accession>A0A1Z1M7S8</accession>
<keyword evidence="6" id="KW-0934">Plastid</keyword>
<dbReference type="PRINTS" id="PR00971">
    <property type="entry name" value="RIBOSOMALS10"/>
</dbReference>
<proteinExistence type="inferred from homology"/>
<reference evidence="6" key="1">
    <citation type="journal article" date="2017" name="J. Phycol.">
        <title>Analysis of chloroplast genomes and a supermatrix inform reclassification of the Rhodomelaceae (Rhodophyta).</title>
        <authorList>
            <person name="Diaz-Tapia P."/>
            <person name="Maggs C.A."/>
            <person name="West J.A."/>
            <person name="Verbruggen H."/>
        </authorList>
    </citation>
    <scope>NUCLEOTIDE SEQUENCE</scope>
    <source>
        <strain evidence="6">JW3897</strain>
    </source>
</reference>
<organism evidence="6">
    <name type="scientific">Bostrychia simpliciuscula</name>
    <dbReference type="NCBI Taxonomy" id="324754"/>
    <lineage>
        <taxon>Eukaryota</taxon>
        <taxon>Rhodophyta</taxon>
        <taxon>Florideophyceae</taxon>
        <taxon>Rhodymeniophycidae</taxon>
        <taxon>Ceramiales</taxon>
        <taxon>Rhodomelaceae</taxon>
        <taxon>Bostrychia</taxon>
    </lineage>
</organism>
<keyword evidence="6" id="KW-0150">Chloroplast</keyword>
<dbReference type="NCBIfam" id="TIGR01049">
    <property type="entry name" value="rpsJ_bact"/>
    <property type="match status" value="1"/>
</dbReference>
<sequence length="110" mass="12722">MNTNINENFRKNKIRIRLQAYDYNLLKMSCNSIIKTTNITEAKIIGPISLPTKRKIYCVLRSPHVDKDSREHFEILVHTRLIDIYKPSAKTIDALMKLNIPAGVDIEVKL</sequence>
<dbReference type="EMBL" id="MF101421">
    <property type="protein sequence ID" value="ARW62148.1"/>
    <property type="molecule type" value="Genomic_DNA"/>
</dbReference>
<evidence type="ECO:0000256" key="2">
    <source>
        <dbReference type="ARBA" id="ARBA00022980"/>
    </source>
</evidence>
<keyword evidence="2 4" id="KW-0689">Ribosomal protein</keyword>
<dbReference type="GeneID" id="33355297"/>
<protein>
    <recommendedName>
        <fullName evidence="4">Small ribosomal subunit protein uS10c</fullName>
    </recommendedName>
</protein>
<dbReference type="SUPFAM" id="SSF54999">
    <property type="entry name" value="Ribosomal protein S10"/>
    <property type="match status" value="1"/>
</dbReference>
<dbReference type="GO" id="GO:0006412">
    <property type="term" value="P:translation"/>
    <property type="evidence" value="ECO:0007669"/>
    <property type="project" value="UniProtKB-UniRule"/>
</dbReference>
<comment type="subcellular location">
    <subcellularLocation>
        <location evidence="4">Plastid</location>
        <location evidence="4">Chloroplast</location>
    </subcellularLocation>
</comment>
<dbReference type="AlphaFoldDB" id="A0A1Z1M7S8"/>
<feature type="domain" description="Small ribosomal subunit protein uS10" evidence="5">
    <location>
        <begin position="15"/>
        <end position="109"/>
    </location>
</feature>
<dbReference type="GO" id="GO:0005840">
    <property type="term" value="C:ribosome"/>
    <property type="evidence" value="ECO:0007669"/>
    <property type="project" value="UniProtKB-KW"/>
</dbReference>
<dbReference type="SMART" id="SM01403">
    <property type="entry name" value="Ribosomal_S10"/>
    <property type="match status" value="1"/>
</dbReference>